<feature type="compositionally biased region" description="Polar residues" evidence="1">
    <location>
        <begin position="119"/>
        <end position="128"/>
    </location>
</feature>
<dbReference type="AlphaFoldDB" id="A0A091DF18"/>
<evidence type="ECO:0000313" key="2">
    <source>
        <dbReference type="EMBL" id="KFO29662.1"/>
    </source>
</evidence>
<dbReference type="Proteomes" id="UP000028990">
    <property type="component" value="Unassembled WGS sequence"/>
</dbReference>
<proteinExistence type="predicted"/>
<dbReference type="EMBL" id="KN122570">
    <property type="protein sequence ID" value="KFO29662.1"/>
    <property type="molecule type" value="Genomic_DNA"/>
</dbReference>
<reference evidence="2 3" key="1">
    <citation type="submission" date="2013-11" db="EMBL/GenBank/DDBJ databases">
        <title>The Damaraland mole rat (Fukomys damarensis) genome and evolution of African mole rats.</title>
        <authorList>
            <person name="Gladyshev V.N."/>
            <person name="Fang X."/>
        </authorList>
    </citation>
    <scope>NUCLEOTIDE SEQUENCE [LARGE SCALE GENOMIC DNA]</scope>
    <source>
        <tissue evidence="2">Liver</tissue>
    </source>
</reference>
<evidence type="ECO:0000313" key="3">
    <source>
        <dbReference type="Proteomes" id="UP000028990"/>
    </source>
</evidence>
<accession>A0A091DF18</accession>
<feature type="region of interest" description="Disordered" evidence="1">
    <location>
        <begin position="71"/>
        <end position="156"/>
    </location>
</feature>
<sequence>MMQHPRIPHDTNITERTYTKNGFPISRRYILMEPPSKLDVPKERRIYGELQFVYTVFKGIYRKKNPLNSKMAHCQEQSDEPQSMRSTGGTERMEASSSISEAVAFQTSNHALSGAPRTMSPSAGTQALQEARTPAASLPMSEQLKEDEEDKDTNLSSGCNCSNYRALVLWGAI</sequence>
<protein>
    <submittedName>
        <fullName evidence="2">Uncharacterized protein</fullName>
    </submittedName>
</protein>
<name>A0A091DF18_FUKDA</name>
<gene>
    <name evidence="2" type="ORF">H920_08946</name>
</gene>
<organism evidence="2 3">
    <name type="scientific">Fukomys damarensis</name>
    <name type="common">Damaraland mole rat</name>
    <name type="synonym">Cryptomys damarensis</name>
    <dbReference type="NCBI Taxonomy" id="885580"/>
    <lineage>
        <taxon>Eukaryota</taxon>
        <taxon>Metazoa</taxon>
        <taxon>Chordata</taxon>
        <taxon>Craniata</taxon>
        <taxon>Vertebrata</taxon>
        <taxon>Euteleostomi</taxon>
        <taxon>Mammalia</taxon>
        <taxon>Eutheria</taxon>
        <taxon>Euarchontoglires</taxon>
        <taxon>Glires</taxon>
        <taxon>Rodentia</taxon>
        <taxon>Hystricomorpha</taxon>
        <taxon>Bathyergidae</taxon>
        <taxon>Fukomys</taxon>
    </lineage>
</organism>
<feature type="compositionally biased region" description="Polar residues" evidence="1">
    <location>
        <begin position="80"/>
        <end position="111"/>
    </location>
</feature>
<evidence type="ECO:0000256" key="1">
    <source>
        <dbReference type="SAM" id="MobiDB-lite"/>
    </source>
</evidence>
<keyword evidence="3" id="KW-1185">Reference proteome</keyword>